<dbReference type="InterPro" id="IPR017871">
    <property type="entry name" value="ABC_transporter-like_CS"/>
</dbReference>
<evidence type="ECO:0000256" key="6">
    <source>
        <dbReference type="SAM" id="Coils"/>
    </source>
</evidence>
<dbReference type="GO" id="GO:0005524">
    <property type="term" value="F:ATP binding"/>
    <property type="evidence" value="ECO:0007669"/>
    <property type="project" value="UniProtKB-KW"/>
</dbReference>
<dbReference type="InterPro" id="IPR032781">
    <property type="entry name" value="ABC_tran_Xtn"/>
</dbReference>
<dbReference type="SUPFAM" id="SSF52540">
    <property type="entry name" value="P-loop containing nucleoside triphosphate hydrolases"/>
    <property type="match status" value="2"/>
</dbReference>
<dbReference type="EMBL" id="CP000931">
    <property type="protein sequence ID" value="ABZ78136.1"/>
    <property type="molecule type" value="Genomic_DNA"/>
</dbReference>
<protein>
    <recommendedName>
        <fullName evidence="5">Probable ATP-binding protein YheS</fullName>
    </recommendedName>
</protein>
<keyword evidence="6" id="KW-0175">Coiled coil</keyword>
<dbReference type="NCBIfam" id="NF007921">
    <property type="entry name" value="PRK10636.1"/>
    <property type="match status" value="1"/>
</dbReference>
<evidence type="ECO:0000256" key="1">
    <source>
        <dbReference type="ARBA" id="ARBA00022737"/>
    </source>
</evidence>
<dbReference type="AlphaFoldDB" id="B0TU25"/>
<dbReference type="SMART" id="SM00382">
    <property type="entry name" value="AAA"/>
    <property type="match status" value="2"/>
</dbReference>
<feature type="domain" description="ABC transporter" evidence="7">
    <location>
        <begin position="17"/>
        <end position="267"/>
    </location>
</feature>
<dbReference type="FunFam" id="3.40.50.300:FF:000011">
    <property type="entry name" value="Putative ABC transporter ATP-binding component"/>
    <property type="match status" value="1"/>
</dbReference>
<comment type="similarity">
    <text evidence="4">Belongs to the ABC transporter superfamily. ABCF family. YheS subfamily.</text>
</comment>
<dbReference type="FunFam" id="3.40.50.300:FF:002053">
    <property type="entry name" value="ABC transporter ATP-binding protein"/>
    <property type="match status" value="1"/>
</dbReference>
<dbReference type="STRING" id="458817.Shal_3595"/>
<keyword evidence="9" id="KW-1185">Reference proteome</keyword>
<dbReference type="InterPro" id="IPR003439">
    <property type="entry name" value="ABC_transporter-like_ATP-bd"/>
</dbReference>
<dbReference type="InterPro" id="IPR003593">
    <property type="entry name" value="AAA+_ATPase"/>
</dbReference>
<dbReference type="KEGG" id="shl:Shal_3595"/>
<gene>
    <name evidence="8" type="ordered locus">Shal_3595</name>
</gene>
<dbReference type="PROSITE" id="PS00211">
    <property type="entry name" value="ABC_TRANSPORTER_1"/>
    <property type="match status" value="2"/>
</dbReference>
<dbReference type="GO" id="GO:0016887">
    <property type="term" value="F:ATP hydrolysis activity"/>
    <property type="evidence" value="ECO:0007669"/>
    <property type="project" value="InterPro"/>
</dbReference>
<evidence type="ECO:0000256" key="2">
    <source>
        <dbReference type="ARBA" id="ARBA00022741"/>
    </source>
</evidence>
<reference evidence="8" key="1">
    <citation type="submission" date="2008-01" db="EMBL/GenBank/DDBJ databases">
        <title>Complete sequence of Shewanella halifaxensis HAW-EB4.</title>
        <authorList>
            <consortium name="US DOE Joint Genome Institute"/>
            <person name="Copeland A."/>
            <person name="Lucas S."/>
            <person name="Lapidus A."/>
            <person name="Glavina del Rio T."/>
            <person name="Dalin E."/>
            <person name="Tice H."/>
            <person name="Bruce D."/>
            <person name="Goodwin L."/>
            <person name="Pitluck S."/>
            <person name="Sims D."/>
            <person name="Brettin T."/>
            <person name="Detter J.C."/>
            <person name="Han C."/>
            <person name="Kuske C.R."/>
            <person name="Schmutz J."/>
            <person name="Larimer F."/>
            <person name="Land M."/>
            <person name="Hauser L."/>
            <person name="Kyrpides N."/>
            <person name="Kim E."/>
            <person name="Zhao J.-S."/>
            <person name="Richardson P."/>
        </authorList>
    </citation>
    <scope>NUCLEOTIDE SEQUENCE [LARGE SCALE GENOMIC DNA]</scope>
    <source>
        <strain evidence="8">HAW-EB4</strain>
    </source>
</reference>
<evidence type="ECO:0000256" key="4">
    <source>
        <dbReference type="ARBA" id="ARBA00061571"/>
    </source>
</evidence>
<evidence type="ECO:0000256" key="5">
    <source>
        <dbReference type="ARBA" id="ARBA00069073"/>
    </source>
</evidence>
<dbReference type="Pfam" id="PF12848">
    <property type="entry name" value="ABC_tran_Xtn"/>
    <property type="match status" value="1"/>
</dbReference>
<evidence type="ECO:0000259" key="7">
    <source>
        <dbReference type="PROSITE" id="PS50893"/>
    </source>
</evidence>
<dbReference type="eggNOG" id="COG0488">
    <property type="taxonomic scope" value="Bacteria"/>
</dbReference>
<evidence type="ECO:0000313" key="8">
    <source>
        <dbReference type="EMBL" id="ABZ78136.1"/>
    </source>
</evidence>
<keyword evidence="3" id="KW-0067">ATP-binding</keyword>
<name>B0TU25_SHEHH</name>
<sequence length="657" mass="73537">MGSRLLSVPNICCYSDLKPTSMITITQAQLVRGSKTLLDETSLTVYPGHKVGLVGANGSGKSSLLALILGKISLDKGEFTMPSGWQMATVAQETPALDVAAIEYVIDGDSEYRELEAQLHAAQEADDGHKIALLHGKIDAIGGYAIHSRAASLLAGLGFSEQEQRNPVKSFSGGWRMRLNLAQALLCRSDLLLLDEPTNHLDLDTMYWLEGWIKAYQGTLILISHDRDFIDGIVDEIVHVENTKLNYYKGNYTSFERVRAERMAQQQVAFERQQKERAHMQSFVDRFRYKASKAKQAQSRLKALERMAELLPSQADSPFHMAFREPEALPNPLVTMEQVSIGYGETEILKKVHLNLVPGARIGLLGRNGAGKSTLVKLLSGELSPMKGKYETNPGLNIGYFAQHQLEFLSLDDSPLQHMVRLAPTTKEQELRNFLGGYGFNGDMALAPVRPFSGGEKARLVLALLVWQRPNLLLLDEPTNHLDLEMRHALTMALQTFEGAMIIVSHDRHLLRLSCSDYYLVDQGEVKSFEGDLDDYHQWLLDASKTAGKEEDSDASKPVQDKKQQKRLEAELRQKLSPLKKVQAKLEKEQQKANDRLKELEDMLADISLYDAENKATLTQVLADRTALTQGLEESEMEWLEIQEEIESIEQGVHAEI</sequence>
<dbReference type="PROSITE" id="PS50893">
    <property type="entry name" value="ABC_TRANSPORTER_2"/>
    <property type="match status" value="2"/>
</dbReference>
<dbReference type="Gene3D" id="3.40.50.300">
    <property type="entry name" value="P-loop containing nucleotide triphosphate hydrolases"/>
    <property type="match status" value="2"/>
</dbReference>
<dbReference type="HOGENOM" id="CLU_000604_36_0_6"/>
<evidence type="ECO:0000256" key="3">
    <source>
        <dbReference type="ARBA" id="ARBA00022840"/>
    </source>
</evidence>
<organism evidence="8 9">
    <name type="scientific">Shewanella halifaxensis (strain HAW-EB4)</name>
    <dbReference type="NCBI Taxonomy" id="458817"/>
    <lineage>
        <taxon>Bacteria</taxon>
        <taxon>Pseudomonadati</taxon>
        <taxon>Pseudomonadota</taxon>
        <taxon>Gammaproteobacteria</taxon>
        <taxon>Alteromonadales</taxon>
        <taxon>Shewanellaceae</taxon>
        <taxon>Shewanella</taxon>
    </lineage>
</organism>
<evidence type="ECO:0000313" key="9">
    <source>
        <dbReference type="Proteomes" id="UP000001317"/>
    </source>
</evidence>
<dbReference type="InterPro" id="IPR027417">
    <property type="entry name" value="P-loop_NTPase"/>
</dbReference>
<dbReference type="PANTHER" id="PTHR19211">
    <property type="entry name" value="ATP-BINDING TRANSPORT PROTEIN-RELATED"/>
    <property type="match status" value="1"/>
</dbReference>
<keyword evidence="2" id="KW-0547">Nucleotide-binding</keyword>
<dbReference type="Proteomes" id="UP000001317">
    <property type="component" value="Chromosome"/>
</dbReference>
<feature type="domain" description="ABC transporter" evidence="7">
    <location>
        <begin position="334"/>
        <end position="549"/>
    </location>
</feature>
<dbReference type="Pfam" id="PF00005">
    <property type="entry name" value="ABC_tran"/>
    <property type="match status" value="2"/>
</dbReference>
<dbReference type="PANTHER" id="PTHR19211:SF14">
    <property type="entry name" value="ATP-BINDING CASSETTE SUB-FAMILY F MEMBER 1"/>
    <property type="match status" value="1"/>
</dbReference>
<proteinExistence type="inferred from homology"/>
<feature type="coiled-coil region" evidence="6">
    <location>
        <begin position="579"/>
        <end position="606"/>
    </location>
</feature>
<accession>B0TU25</accession>
<dbReference type="CDD" id="cd03221">
    <property type="entry name" value="ABCF_EF-3"/>
    <property type="match status" value="2"/>
</dbReference>
<keyword evidence="1" id="KW-0677">Repeat</keyword>
<dbReference type="InterPro" id="IPR050611">
    <property type="entry name" value="ABCF"/>
</dbReference>